<name>A0A699GVZ5_TANCI</name>
<organism evidence="2">
    <name type="scientific">Tanacetum cinerariifolium</name>
    <name type="common">Dalmatian daisy</name>
    <name type="synonym">Chrysanthemum cinerariifolium</name>
    <dbReference type="NCBI Taxonomy" id="118510"/>
    <lineage>
        <taxon>Eukaryota</taxon>
        <taxon>Viridiplantae</taxon>
        <taxon>Streptophyta</taxon>
        <taxon>Embryophyta</taxon>
        <taxon>Tracheophyta</taxon>
        <taxon>Spermatophyta</taxon>
        <taxon>Magnoliopsida</taxon>
        <taxon>eudicotyledons</taxon>
        <taxon>Gunneridae</taxon>
        <taxon>Pentapetalae</taxon>
        <taxon>asterids</taxon>
        <taxon>campanulids</taxon>
        <taxon>Asterales</taxon>
        <taxon>Asteraceae</taxon>
        <taxon>Asteroideae</taxon>
        <taxon>Anthemideae</taxon>
        <taxon>Anthemidinae</taxon>
        <taxon>Tanacetum</taxon>
    </lineage>
</organism>
<gene>
    <name evidence="2" type="ORF">Tci_229301</name>
</gene>
<reference evidence="2" key="1">
    <citation type="journal article" date="2019" name="Sci. Rep.">
        <title>Draft genome of Tanacetum cinerariifolium, the natural source of mosquito coil.</title>
        <authorList>
            <person name="Yamashiro T."/>
            <person name="Shiraishi A."/>
            <person name="Satake H."/>
            <person name="Nakayama K."/>
        </authorList>
    </citation>
    <scope>NUCLEOTIDE SEQUENCE</scope>
</reference>
<evidence type="ECO:0000313" key="2">
    <source>
        <dbReference type="EMBL" id="GEW57325.1"/>
    </source>
</evidence>
<protein>
    <submittedName>
        <fullName evidence="2">Uncharacterized protein</fullName>
    </submittedName>
</protein>
<dbReference type="EMBL" id="BKCJ010064163">
    <property type="protein sequence ID" value="GEW57325.1"/>
    <property type="molecule type" value="Genomic_DNA"/>
</dbReference>
<evidence type="ECO:0000256" key="1">
    <source>
        <dbReference type="SAM" id="Phobius"/>
    </source>
</evidence>
<sequence length="204" mass="21999">MGSFISMVSISPEGFLPSILLLVVVIVMVVIIAVILVVVVVAIDGVVIVVMIIGVEVMVMIIGVVVSLRFRGGNISFDTSSQMVKFVFRLLDLSPGIVLLYHKLLEFNPVASFTLQASVQLLREKTDFARSNQWISLTAPSEPLKLKGYNGNFWNLRLPKIGGDVADLTGNEDPTNKDGDTGMGDLTGVSVSLGGEIFSEEKKS</sequence>
<feature type="transmembrane region" description="Helical" evidence="1">
    <location>
        <begin position="20"/>
        <end position="42"/>
    </location>
</feature>
<keyword evidence="1" id="KW-0472">Membrane</keyword>
<keyword evidence="1" id="KW-1133">Transmembrane helix</keyword>
<feature type="transmembrane region" description="Helical" evidence="1">
    <location>
        <begin position="48"/>
        <end position="68"/>
    </location>
</feature>
<accession>A0A699GVZ5</accession>
<keyword evidence="1" id="KW-0812">Transmembrane</keyword>
<dbReference type="AlphaFoldDB" id="A0A699GVZ5"/>
<comment type="caution">
    <text evidence="2">The sequence shown here is derived from an EMBL/GenBank/DDBJ whole genome shotgun (WGS) entry which is preliminary data.</text>
</comment>
<proteinExistence type="predicted"/>